<dbReference type="InterPro" id="IPR050484">
    <property type="entry name" value="Transf_Hexapept/Carb_Anhydrase"/>
</dbReference>
<dbReference type="Proteomes" id="UP000244809">
    <property type="component" value="Chromosome 1"/>
</dbReference>
<gene>
    <name evidence="1" type="ORF">B9Z07_02430</name>
</gene>
<sequence length="178" mass="18700">MRMFELDGERPRVAASAWVAPHAVVIGRTTVGEHASVWFNAVIRADNAAISIGEGSNVQDGAVLHTDPGYPLDIGAHVSIGHQAMLHGCTIGAGSLIGIQAIVMNGAVIGRQCLVGAGAVVTEGKVFPDRSLILGSPAKVVRELSEEQIAAVAKNAADYADRAARYRRELEIGALWQL</sequence>
<dbReference type="Gene3D" id="2.160.10.10">
    <property type="entry name" value="Hexapeptide repeat proteins"/>
    <property type="match status" value="1"/>
</dbReference>
<dbReference type="Pfam" id="PF00132">
    <property type="entry name" value="Hexapep"/>
    <property type="match status" value="1"/>
</dbReference>
<dbReference type="InterPro" id="IPR011004">
    <property type="entry name" value="Trimer_LpxA-like_sf"/>
</dbReference>
<dbReference type="PANTHER" id="PTHR13061:SF29">
    <property type="entry name" value="GAMMA CARBONIC ANHYDRASE-LIKE 1, MITOCHONDRIAL-RELATED"/>
    <property type="match status" value="1"/>
</dbReference>
<accession>A0AAD0J0N7</accession>
<dbReference type="AlphaFoldDB" id="A0AAD0J0N7"/>
<dbReference type="CDD" id="cd04645">
    <property type="entry name" value="LbH_gamma_CA_like"/>
    <property type="match status" value="1"/>
</dbReference>
<dbReference type="PANTHER" id="PTHR13061">
    <property type="entry name" value="DYNACTIN SUBUNIT P25"/>
    <property type="match status" value="1"/>
</dbReference>
<organism evidence="1 2">
    <name type="scientific">Burkholderia cenocepacia</name>
    <dbReference type="NCBI Taxonomy" id="95486"/>
    <lineage>
        <taxon>Bacteria</taxon>
        <taxon>Pseudomonadati</taxon>
        <taxon>Pseudomonadota</taxon>
        <taxon>Betaproteobacteria</taxon>
        <taxon>Burkholderiales</taxon>
        <taxon>Burkholderiaceae</taxon>
        <taxon>Burkholderia</taxon>
        <taxon>Burkholderia cepacia complex</taxon>
    </lineage>
</organism>
<dbReference type="RefSeq" id="WP_006479297.1">
    <property type="nucleotide sequence ID" value="NZ_CADEUB010000001.1"/>
</dbReference>
<dbReference type="SUPFAM" id="SSF51161">
    <property type="entry name" value="Trimeric LpxA-like enzymes"/>
    <property type="match status" value="1"/>
</dbReference>
<dbReference type="InterPro" id="IPR047324">
    <property type="entry name" value="LbH_gamma_CA-like"/>
</dbReference>
<name>A0AAD0J0N7_9BURK</name>
<proteinExistence type="predicted"/>
<dbReference type="EMBL" id="CP021067">
    <property type="protein sequence ID" value="AWG27830.1"/>
    <property type="molecule type" value="Genomic_DNA"/>
</dbReference>
<evidence type="ECO:0000313" key="1">
    <source>
        <dbReference type="EMBL" id="AWG27830.1"/>
    </source>
</evidence>
<protein>
    <submittedName>
        <fullName evidence="1">Gamma carbonic anhydrase family protein</fullName>
    </submittedName>
</protein>
<dbReference type="InterPro" id="IPR001451">
    <property type="entry name" value="Hexapep"/>
</dbReference>
<evidence type="ECO:0000313" key="2">
    <source>
        <dbReference type="Proteomes" id="UP000244809"/>
    </source>
</evidence>
<reference evidence="1 2" key="1">
    <citation type="submission" date="2017-04" db="EMBL/GenBank/DDBJ databases">
        <title>Complete genome sequence of Burkholderia cenocepacia PC184 Midwest clone.</title>
        <authorList>
            <person name="Mulks M.H."/>
            <person name="Cooper V.S."/>
        </authorList>
    </citation>
    <scope>NUCLEOTIDE SEQUENCE [LARGE SCALE GENOMIC DNA]</scope>
    <source>
        <strain evidence="1 2">PC184 Mulks</strain>
    </source>
</reference>